<protein>
    <submittedName>
        <fullName evidence="2">Uncharacterized protein</fullName>
    </submittedName>
</protein>
<organism evidence="2 3">
    <name type="scientific">Triticum urartu</name>
    <name type="common">Red wild einkorn</name>
    <name type="synonym">Crithodium urartu</name>
    <dbReference type="NCBI Taxonomy" id="4572"/>
    <lineage>
        <taxon>Eukaryota</taxon>
        <taxon>Viridiplantae</taxon>
        <taxon>Streptophyta</taxon>
        <taxon>Embryophyta</taxon>
        <taxon>Tracheophyta</taxon>
        <taxon>Spermatophyta</taxon>
        <taxon>Magnoliopsida</taxon>
        <taxon>Liliopsida</taxon>
        <taxon>Poales</taxon>
        <taxon>Poaceae</taxon>
        <taxon>BOP clade</taxon>
        <taxon>Pooideae</taxon>
        <taxon>Triticodae</taxon>
        <taxon>Triticeae</taxon>
        <taxon>Triticinae</taxon>
        <taxon>Triticum</taxon>
    </lineage>
</organism>
<feature type="region of interest" description="Disordered" evidence="1">
    <location>
        <begin position="48"/>
        <end position="96"/>
    </location>
</feature>
<dbReference type="EnsemblPlants" id="TuG1812G0500000272.01.T01">
    <property type="protein sequence ID" value="TuG1812G0500000272.01.T01.cds390982"/>
    <property type="gene ID" value="TuG1812G0500000272.01"/>
</dbReference>
<dbReference type="Gramene" id="TuG1812G0500000272.01.T01">
    <property type="protein sequence ID" value="TuG1812G0500000272.01.T01.cds390982"/>
    <property type="gene ID" value="TuG1812G0500000272.01"/>
</dbReference>
<feature type="compositionally biased region" description="Basic and acidic residues" evidence="1">
    <location>
        <begin position="79"/>
        <end position="89"/>
    </location>
</feature>
<reference evidence="2" key="3">
    <citation type="submission" date="2022-06" db="UniProtKB">
        <authorList>
            <consortium name="EnsemblPlants"/>
        </authorList>
    </citation>
    <scope>IDENTIFICATION</scope>
</reference>
<dbReference type="EnsemblPlants" id="TuG1812G0500000272.01.T02">
    <property type="protein sequence ID" value="TuG1812G0500000272.01.T02.cds390982"/>
    <property type="gene ID" value="TuG1812G0500000272.01"/>
</dbReference>
<accession>A0A8R7QAD0</accession>
<evidence type="ECO:0000313" key="3">
    <source>
        <dbReference type="Proteomes" id="UP000015106"/>
    </source>
</evidence>
<dbReference type="Gramene" id="TuG1812G0500000272.01.T02">
    <property type="protein sequence ID" value="TuG1812G0500000272.01.T02.cds390982"/>
    <property type="gene ID" value="TuG1812G0500000272.01"/>
</dbReference>
<dbReference type="EnsemblPlants" id="TuG1812G0500000272.01.T03">
    <property type="protein sequence ID" value="TuG1812G0500000272.01.T03.cds390982"/>
    <property type="gene ID" value="TuG1812G0500000272.01"/>
</dbReference>
<evidence type="ECO:0000313" key="2">
    <source>
        <dbReference type="EnsemblPlants" id="TuG1812G0500000272.01.T01.cds390982"/>
    </source>
</evidence>
<keyword evidence="3" id="KW-1185">Reference proteome</keyword>
<reference evidence="2" key="2">
    <citation type="submission" date="2018-03" db="EMBL/GenBank/DDBJ databases">
        <title>The Triticum urartu genome reveals the dynamic nature of wheat genome evolution.</title>
        <authorList>
            <person name="Ling H."/>
            <person name="Ma B."/>
            <person name="Shi X."/>
            <person name="Liu H."/>
            <person name="Dong L."/>
            <person name="Sun H."/>
            <person name="Cao Y."/>
            <person name="Gao Q."/>
            <person name="Zheng S."/>
            <person name="Li Y."/>
            <person name="Yu Y."/>
            <person name="Du H."/>
            <person name="Qi M."/>
            <person name="Li Y."/>
            <person name="Yu H."/>
            <person name="Cui Y."/>
            <person name="Wang N."/>
            <person name="Chen C."/>
            <person name="Wu H."/>
            <person name="Zhao Y."/>
            <person name="Zhang J."/>
            <person name="Li Y."/>
            <person name="Zhou W."/>
            <person name="Zhang B."/>
            <person name="Hu W."/>
            <person name="Eijk M."/>
            <person name="Tang J."/>
            <person name="Witsenboer H."/>
            <person name="Zhao S."/>
            <person name="Li Z."/>
            <person name="Zhang A."/>
            <person name="Wang D."/>
            <person name="Liang C."/>
        </authorList>
    </citation>
    <scope>NUCLEOTIDE SEQUENCE [LARGE SCALE GENOMIC DNA]</scope>
    <source>
        <strain evidence="2">cv. G1812</strain>
    </source>
</reference>
<evidence type="ECO:0000256" key="1">
    <source>
        <dbReference type="SAM" id="MobiDB-lite"/>
    </source>
</evidence>
<reference evidence="3" key="1">
    <citation type="journal article" date="2013" name="Nature">
        <title>Draft genome of the wheat A-genome progenitor Triticum urartu.</title>
        <authorList>
            <person name="Ling H.Q."/>
            <person name="Zhao S."/>
            <person name="Liu D."/>
            <person name="Wang J."/>
            <person name="Sun H."/>
            <person name="Zhang C."/>
            <person name="Fan H."/>
            <person name="Li D."/>
            <person name="Dong L."/>
            <person name="Tao Y."/>
            <person name="Gao C."/>
            <person name="Wu H."/>
            <person name="Li Y."/>
            <person name="Cui Y."/>
            <person name="Guo X."/>
            <person name="Zheng S."/>
            <person name="Wang B."/>
            <person name="Yu K."/>
            <person name="Liang Q."/>
            <person name="Yang W."/>
            <person name="Lou X."/>
            <person name="Chen J."/>
            <person name="Feng M."/>
            <person name="Jian J."/>
            <person name="Zhang X."/>
            <person name="Luo G."/>
            <person name="Jiang Y."/>
            <person name="Liu J."/>
            <person name="Wang Z."/>
            <person name="Sha Y."/>
            <person name="Zhang B."/>
            <person name="Wu H."/>
            <person name="Tang D."/>
            <person name="Shen Q."/>
            <person name="Xue P."/>
            <person name="Zou S."/>
            <person name="Wang X."/>
            <person name="Liu X."/>
            <person name="Wang F."/>
            <person name="Yang Y."/>
            <person name="An X."/>
            <person name="Dong Z."/>
            <person name="Zhang K."/>
            <person name="Zhang X."/>
            <person name="Luo M.C."/>
            <person name="Dvorak J."/>
            <person name="Tong Y."/>
            <person name="Wang J."/>
            <person name="Yang H."/>
            <person name="Li Z."/>
            <person name="Wang D."/>
            <person name="Zhang A."/>
            <person name="Wang J."/>
        </authorList>
    </citation>
    <scope>NUCLEOTIDE SEQUENCE</scope>
    <source>
        <strain evidence="3">cv. G1812</strain>
    </source>
</reference>
<proteinExistence type="predicted"/>
<dbReference type="Proteomes" id="UP000015106">
    <property type="component" value="Chromosome 5"/>
</dbReference>
<sequence>DWACCASPHKKSRRSTCSPPETLLLVFPSSAAAAAYLCPNLATSSARLPSFRHTPRPSSPLPTRSSALCCRPPSRPLTGHRDGELDLRRHASSSPSSSAVCLHIGYRDKDLAGSRIIGQRQAVEVQQRSKMVDQISASWGWTPRPSRVEKREAGTAAGHGLENRWPVVHDMGVRDLRELEARRHP</sequence>
<name>A0A8R7QAD0_TRIUA</name>
<dbReference type="Gramene" id="TuG1812G0500000272.01.T03">
    <property type="protein sequence ID" value="TuG1812G0500000272.01.T03.cds390982"/>
    <property type="gene ID" value="TuG1812G0500000272.01"/>
</dbReference>
<dbReference type="AlphaFoldDB" id="A0A8R7QAD0"/>